<dbReference type="Gene3D" id="3.30.10.30">
    <property type="entry name" value="DYRK"/>
    <property type="match status" value="1"/>
</dbReference>
<feature type="region of interest" description="Disordered" evidence="11">
    <location>
        <begin position="252"/>
        <end position="284"/>
    </location>
</feature>
<dbReference type="Gene3D" id="1.10.510.10">
    <property type="entry name" value="Transferase(Phosphotransferase) domain 1"/>
    <property type="match status" value="1"/>
</dbReference>
<dbReference type="InterPro" id="IPR008271">
    <property type="entry name" value="Ser/Thr_kinase_AS"/>
</dbReference>
<dbReference type="GO" id="GO:0005737">
    <property type="term" value="C:cytoplasm"/>
    <property type="evidence" value="ECO:0007669"/>
    <property type="project" value="TreeGrafter"/>
</dbReference>
<dbReference type="Gene3D" id="3.30.200.20">
    <property type="entry name" value="Phosphorylase Kinase, domain 1"/>
    <property type="match status" value="1"/>
</dbReference>
<keyword evidence="5" id="KW-0547">Nucleotide-binding</keyword>
<accession>A0A9P6Z051</accession>
<dbReference type="InterPro" id="IPR011009">
    <property type="entry name" value="Kinase-like_dom_sf"/>
</dbReference>
<dbReference type="EMBL" id="JAANIU010001374">
    <property type="protein sequence ID" value="KAG1567589.1"/>
    <property type="molecule type" value="Genomic_DNA"/>
</dbReference>
<gene>
    <name evidence="13" type="ORF">G6F50_008068</name>
</gene>
<evidence type="ECO:0000256" key="6">
    <source>
        <dbReference type="ARBA" id="ARBA00022777"/>
    </source>
</evidence>
<dbReference type="EC" id="2.7.12.1" evidence="2"/>
<evidence type="ECO:0000259" key="12">
    <source>
        <dbReference type="PROSITE" id="PS50011"/>
    </source>
</evidence>
<keyword evidence="4" id="KW-0808">Transferase</keyword>
<feature type="compositionally biased region" description="Polar residues" evidence="11">
    <location>
        <begin position="141"/>
        <end position="151"/>
    </location>
</feature>
<feature type="compositionally biased region" description="Polar residues" evidence="11">
    <location>
        <begin position="375"/>
        <end position="390"/>
    </location>
</feature>
<evidence type="ECO:0000256" key="11">
    <source>
        <dbReference type="SAM" id="MobiDB-lite"/>
    </source>
</evidence>
<dbReference type="GO" id="GO:0005856">
    <property type="term" value="C:cytoskeleton"/>
    <property type="evidence" value="ECO:0007669"/>
    <property type="project" value="TreeGrafter"/>
</dbReference>
<keyword evidence="3" id="KW-0723">Serine/threonine-protein kinase</keyword>
<proteinExistence type="inferred from homology"/>
<evidence type="ECO:0000256" key="5">
    <source>
        <dbReference type="ARBA" id="ARBA00022741"/>
    </source>
</evidence>
<evidence type="ECO:0000313" key="14">
    <source>
        <dbReference type="Proteomes" id="UP000740926"/>
    </source>
</evidence>
<dbReference type="PANTHER" id="PTHR24058:SF22">
    <property type="entry name" value="DUAL SPECIFICITY TYROSINE-PHOSPHORYLATION-REGULATED KINASE 4"/>
    <property type="match status" value="1"/>
</dbReference>
<evidence type="ECO:0000256" key="8">
    <source>
        <dbReference type="ARBA" id="ARBA00049003"/>
    </source>
</evidence>
<dbReference type="InterPro" id="IPR050494">
    <property type="entry name" value="Ser_Thr_dual-spec_kinase"/>
</dbReference>
<feature type="domain" description="Protein kinase" evidence="12">
    <location>
        <begin position="551"/>
        <end position="847"/>
    </location>
</feature>
<dbReference type="SMART" id="SM00220">
    <property type="entry name" value="S_TKc"/>
    <property type="match status" value="1"/>
</dbReference>
<keyword evidence="7" id="KW-0067">ATP-binding</keyword>
<feature type="compositionally biased region" description="Low complexity" evidence="11">
    <location>
        <begin position="391"/>
        <end position="415"/>
    </location>
</feature>
<dbReference type="PROSITE" id="PS50011">
    <property type="entry name" value="PROTEIN_KINASE_DOM"/>
    <property type="match status" value="1"/>
</dbReference>
<comment type="catalytic activity">
    <reaction evidence="10">
        <text>L-tyrosyl-[protein] + ATP = O-phospho-L-tyrosyl-[protein] + ADP + H(+)</text>
        <dbReference type="Rhea" id="RHEA:10596"/>
        <dbReference type="Rhea" id="RHEA-COMP:10136"/>
        <dbReference type="Rhea" id="RHEA-COMP:20101"/>
        <dbReference type="ChEBI" id="CHEBI:15378"/>
        <dbReference type="ChEBI" id="CHEBI:30616"/>
        <dbReference type="ChEBI" id="CHEBI:46858"/>
        <dbReference type="ChEBI" id="CHEBI:61978"/>
        <dbReference type="ChEBI" id="CHEBI:456216"/>
        <dbReference type="EC" id="2.7.12.1"/>
    </reaction>
</comment>
<evidence type="ECO:0000256" key="7">
    <source>
        <dbReference type="ARBA" id="ARBA00022840"/>
    </source>
</evidence>
<dbReference type="GO" id="GO:0004712">
    <property type="term" value="F:protein serine/threonine/tyrosine kinase activity"/>
    <property type="evidence" value="ECO:0007669"/>
    <property type="project" value="UniProtKB-EC"/>
</dbReference>
<feature type="compositionally biased region" description="Low complexity" evidence="11">
    <location>
        <begin position="112"/>
        <end position="124"/>
    </location>
</feature>
<dbReference type="InterPro" id="IPR042521">
    <property type="entry name" value="DYRK"/>
</dbReference>
<evidence type="ECO:0000256" key="3">
    <source>
        <dbReference type="ARBA" id="ARBA00022527"/>
    </source>
</evidence>
<protein>
    <recommendedName>
        <fullName evidence="2">dual-specificity kinase</fullName>
        <ecNumber evidence="2">2.7.12.1</ecNumber>
    </recommendedName>
</protein>
<comment type="similarity">
    <text evidence="1">Belongs to the protein kinase superfamily. CMGC Ser/Thr protein kinase family. MNB/DYRK subfamily.</text>
</comment>
<dbReference type="PROSITE" id="PS00108">
    <property type="entry name" value="PROTEIN_KINASE_ST"/>
    <property type="match status" value="1"/>
</dbReference>
<feature type="region of interest" description="Disordered" evidence="11">
    <location>
        <begin position="100"/>
        <end position="195"/>
    </location>
</feature>
<sequence>MSSFQLITEYEPNTTTSQEPWNKVNSTFTAERKQGVTNSGKSQEAKHKHLDDVTLEDLEDLIAASAKRLASYRLRNQTITKNEKIGRWKELLEEQEQNDFATAVPLSREKSTSSSSSSASQSSYRKSKYPVESSKKVIDPSSITTTRSALSKASPKIESPRISSSTTPRATTLTANLRKQTRASPQSLRMQKVQERTVDYKSIDDYLSKFKNNTSSNTSDIKPRKPKLSITNNASTKTSTITTATIKNAKSGTGTVPITKRRRGKTLPGSLAEPPAPVPLTLPPMKVEPLNIPSSIKASRTLAKTPTRIPLPGTSTTTKSSTTTTKELGRSLAAKGSKSKCIQRQPLQKPKSNHALTPKLQASKSNKSTDENLLRKNNNSNQFTPQPSGKTSLSTTTSSLRTAPTSASSKSTGMTSKKKMPTLQERLQGLVEESKLWTAQMEQEKIGGKTEIVLRGKGPSITSDDDHKKNSTHPKILMRVAMTPEAAQKLYQFNLTSYEKTEMLQYEHIYFVGHHANKRPASPSNSICNFGYDDDRGDYLIQLRDHLDYRYEVMEVMGKGSFGQVLKCFDHRSGQTVAVKIIRNKKRFHAQALTEIKILENLISWDPEDRHNNVRMLGHFTFRNHLCIVFECLSINLYEFIKSNGYRGFSMGLVKRFASQLLNSLVFLQKNKLIHCDLKPENILLKHPTKSFIKVIDFGSSCLESEKVYTYIQSRFYRSPEVIMGINYNMAIDMWSTGCILAELHTGYPLFPGENEQQQLACIMEILDVPDHYLIEKSSRRKLFFDSFGNPRIMPDSKGRKRKPGTKSLEHALNSSDEHFVDFVMKCLIWDPEKRMKPDEAFKHPWFPKPFSKKR</sequence>
<dbReference type="Proteomes" id="UP000740926">
    <property type="component" value="Unassembled WGS sequence"/>
</dbReference>
<dbReference type="CDD" id="cd14210">
    <property type="entry name" value="PKc_DYRK"/>
    <property type="match status" value="1"/>
</dbReference>
<evidence type="ECO:0000256" key="4">
    <source>
        <dbReference type="ARBA" id="ARBA00022679"/>
    </source>
</evidence>
<feature type="compositionally biased region" description="Polar residues" evidence="11">
    <location>
        <begin position="161"/>
        <end position="189"/>
    </location>
</feature>
<evidence type="ECO:0000256" key="10">
    <source>
        <dbReference type="ARBA" id="ARBA00051680"/>
    </source>
</evidence>
<feature type="compositionally biased region" description="Low complexity" evidence="11">
    <location>
        <begin position="314"/>
        <end position="326"/>
    </location>
</feature>
<name>A0A9P6Z051_9FUNG</name>
<comment type="catalytic activity">
    <reaction evidence="8">
        <text>L-seryl-[protein] + ATP = O-phospho-L-seryl-[protein] + ADP + H(+)</text>
        <dbReference type="Rhea" id="RHEA:17989"/>
        <dbReference type="Rhea" id="RHEA-COMP:9863"/>
        <dbReference type="Rhea" id="RHEA-COMP:11604"/>
        <dbReference type="ChEBI" id="CHEBI:15378"/>
        <dbReference type="ChEBI" id="CHEBI:29999"/>
        <dbReference type="ChEBI" id="CHEBI:30616"/>
        <dbReference type="ChEBI" id="CHEBI:83421"/>
        <dbReference type="ChEBI" id="CHEBI:456216"/>
        <dbReference type="EC" id="2.7.12.1"/>
    </reaction>
</comment>
<dbReference type="GO" id="GO:0004674">
    <property type="term" value="F:protein serine/threonine kinase activity"/>
    <property type="evidence" value="ECO:0007669"/>
    <property type="project" value="UniProtKB-KW"/>
</dbReference>
<dbReference type="GO" id="GO:0005524">
    <property type="term" value="F:ATP binding"/>
    <property type="evidence" value="ECO:0007669"/>
    <property type="project" value="UniProtKB-KW"/>
</dbReference>
<organism evidence="13 14">
    <name type="scientific">Rhizopus delemar</name>
    <dbReference type="NCBI Taxonomy" id="936053"/>
    <lineage>
        <taxon>Eukaryota</taxon>
        <taxon>Fungi</taxon>
        <taxon>Fungi incertae sedis</taxon>
        <taxon>Mucoromycota</taxon>
        <taxon>Mucoromycotina</taxon>
        <taxon>Mucoromycetes</taxon>
        <taxon>Mucorales</taxon>
        <taxon>Mucorineae</taxon>
        <taxon>Rhizopodaceae</taxon>
        <taxon>Rhizopus</taxon>
    </lineage>
</organism>
<evidence type="ECO:0000256" key="1">
    <source>
        <dbReference type="ARBA" id="ARBA00008867"/>
    </source>
</evidence>
<feature type="region of interest" description="Disordered" evidence="11">
    <location>
        <begin position="1"/>
        <end position="23"/>
    </location>
</feature>
<dbReference type="PANTHER" id="PTHR24058">
    <property type="entry name" value="DUAL SPECIFICITY PROTEIN KINASE"/>
    <property type="match status" value="1"/>
</dbReference>
<feature type="region of interest" description="Disordered" evidence="11">
    <location>
        <begin position="297"/>
        <end position="420"/>
    </location>
</feature>
<comment type="caution">
    <text evidence="13">The sequence shown here is derived from an EMBL/GenBank/DDBJ whole genome shotgun (WGS) entry which is preliminary data.</text>
</comment>
<keyword evidence="6" id="KW-0418">Kinase</keyword>
<evidence type="ECO:0000256" key="9">
    <source>
        <dbReference type="ARBA" id="ARBA00049308"/>
    </source>
</evidence>
<dbReference type="InterPro" id="IPR000719">
    <property type="entry name" value="Prot_kinase_dom"/>
</dbReference>
<evidence type="ECO:0000256" key="2">
    <source>
        <dbReference type="ARBA" id="ARBA00013203"/>
    </source>
</evidence>
<comment type="catalytic activity">
    <reaction evidence="9">
        <text>L-threonyl-[protein] + ATP = O-phospho-L-threonyl-[protein] + ADP + H(+)</text>
        <dbReference type="Rhea" id="RHEA:46608"/>
        <dbReference type="Rhea" id="RHEA-COMP:11060"/>
        <dbReference type="Rhea" id="RHEA-COMP:11605"/>
        <dbReference type="ChEBI" id="CHEBI:15378"/>
        <dbReference type="ChEBI" id="CHEBI:30013"/>
        <dbReference type="ChEBI" id="CHEBI:30616"/>
        <dbReference type="ChEBI" id="CHEBI:61977"/>
        <dbReference type="ChEBI" id="CHEBI:456216"/>
        <dbReference type="EC" id="2.7.12.1"/>
    </reaction>
</comment>
<dbReference type="Pfam" id="PF00069">
    <property type="entry name" value="Pkinase"/>
    <property type="match status" value="1"/>
</dbReference>
<keyword evidence="14" id="KW-1185">Reference proteome</keyword>
<evidence type="ECO:0000313" key="13">
    <source>
        <dbReference type="EMBL" id="KAG1567589.1"/>
    </source>
</evidence>
<dbReference type="SUPFAM" id="SSF56112">
    <property type="entry name" value="Protein kinase-like (PK-like)"/>
    <property type="match status" value="1"/>
</dbReference>
<dbReference type="AlphaFoldDB" id="A0A9P6Z051"/>
<reference evidence="13 14" key="1">
    <citation type="journal article" date="2020" name="Microb. Genom.">
        <title>Genetic diversity of clinical and environmental Mucorales isolates obtained from an investigation of mucormycosis cases among solid organ transplant recipients.</title>
        <authorList>
            <person name="Nguyen M.H."/>
            <person name="Kaul D."/>
            <person name="Muto C."/>
            <person name="Cheng S.J."/>
            <person name="Richter R.A."/>
            <person name="Bruno V.M."/>
            <person name="Liu G."/>
            <person name="Beyhan S."/>
            <person name="Sundermann A.J."/>
            <person name="Mounaud S."/>
            <person name="Pasculle A.W."/>
            <person name="Nierman W.C."/>
            <person name="Driscoll E."/>
            <person name="Cumbie R."/>
            <person name="Clancy C.J."/>
            <person name="Dupont C.L."/>
        </authorList>
    </citation>
    <scope>NUCLEOTIDE SEQUENCE [LARGE SCALE GENOMIC DNA]</scope>
    <source>
        <strain evidence="13 14">GL24</strain>
    </source>
</reference>